<dbReference type="Proteomes" id="UP000253226">
    <property type="component" value="Unassembled WGS sequence"/>
</dbReference>
<dbReference type="EMBL" id="JPWF01000007">
    <property type="protein sequence ID" value="RCK36840.1"/>
    <property type="molecule type" value="Genomic_DNA"/>
</dbReference>
<reference evidence="3 4" key="1">
    <citation type="submission" date="2014-07" db="EMBL/GenBank/DDBJ databases">
        <title>Draft genome sequence of Thalassospira profundimaris 35.</title>
        <authorList>
            <person name="Lai Q."/>
            <person name="Shao Z."/>
        </authorList>
    </citation>
    <scope>NUCLEOTIDE SEQUENCE [LARGE SCALE GENOMIC DNA]</scope>
    <source>
        <strain evidence="3 4">35</strain>
    </source>
</reference>
<keyword evidence="2" id="KW-1133">Transmembrane helix</keyword>
<keyword evidence="2" id="KW-0812">Transmembrane</keyword>
<feature type="transmembrane region" description="Helical" evidence="2">
    <location>
        <begin position="267"/>
        <end position="289"/>
    </location>
</feature>
<sequence>MAPTRFVSSRQRQEAVVTGKPVRQTPIKRFDRKDVMERDLERYRAEARARLLRNGFDIPPFLMPKPKITEDEEETGKPQDIDYVDAVEFRTPALVGPKPTPMVSDKEIAEIAAKRAETAQRLKPKRHVHVQNRLSGAAALHGKGGAPAAPDANHAHAQAAAIAREKSAYDEYVESLNGGATLLDHARQDDGRMAAATANDIEGRVDDFKEAEARQSRIDLPDNTVNWAAQDELARKRKAALLKQESSKAQNGRARGKERRAMSWNTFLPRAAAYMIAAIAIGYVLVLTFNEFSAIIGK</sequence>
<feature type="compositionally biased region" description="Polar residues" evidence="1">
    <location>
        <begin position="1"/>
        <end position="10"/>
    </location>
</feature>
<feature type="region of interest" description="Disordered" evidence="1">
    <location>
        <begin position="1"/>
        <end position="21"/>
    </location>
</feature>
<organism evidence="3 4">
    <name type="scientific">Thalassospira profundimaris</name>
    <dbReference type="NCBI Taxonomy" id="502049"/>
    <lineage>
        <taxon>Bacteria</taxon>
        <taxon>Pseudomonadati</taxon>
        <taxon>Pseudomonadota</taxon>
        <taxon>Alphaproteobacteria</taxon>
        <taxon>Rhodospirillales</taxon>
        <taxon>Thalassospiraceae</taxon>
        <taxon>Thalassospira</taxon>
    </lineage>
</organism>
<evidence type="ECO:0000313" key="3">
    <source>
        <dbReference type="EMBL" id="RCK36840.1"/>
    </source>
</evidence>
<evidence type="ECO:0000256" key="1">
    <source>
        <dbReference type="SAM" id="MobiDB-lite"/>
    </source>
</evidence>
<gene>
    <name evidence="3" type="ORF">TH19_13105</name>
</gene>
<proteinExistence type="predicted"/>
<evidence type="ECO:0000313" key="4">
    <source>
        <dbReference type="Proteomes" id="UP000253226"/>
    </source>
</evidence>
<dbReference type="AlphaFoldDB" id="A0A367W8S4"/>
<comment type="caution">
    <text evidence="3">The sequence shown here is derived from an EMBL/GenBank/DDBJ whole genome shotgun (WGS) entry which is preliminary data.</text>
</comment>
<keyword evidence="2" id="KW-0472">Membrane</keyword>
<accession>A0A367W8S4</accession>
<name>A0A367W8S4_9PROT</name>
<protein>
    <submittedName>
        <fullName evidence="3">Uncharacterized protein</fullName>
    </submittedName>
</protein>
<evidence type="ECO:0000256" key="2">
    <source>
        <dbReference type="SAM" id="Phobius"/>
    </source>
</evidence>